<dbReference type="EMBL" id="FNVG01000003">
    <property type="protein sequence ID" value="SEF74399.1"/>
    <property type="molecule type" value="Genomic_DNA"/>
</dbReference>
<sequence length="354" mass="38297">MWISLAYRIVNDTPSFDTTRELIVKKTILKMSALAVAVTSFGAFAAKPAVVYDTAGKFDKSFNEAVFQNGVKVFNADKGIKVREFEPQNEAQREQGLRRLASRGFTPIVAVGFNMASAVEKVATEFPDIQFTIIDMVVDKPNVQSIVFKEHEGSFLVGALAAKASETAKVGFVGGMDIPLIRKFECGYRQGAKYANPQVETFQNMTGSTPAAFADPAKGSELAKSQFSKGVDVVYAAAGGTGMGVYQAAKDAGKYAIGVDSNQNHLQPGTMLTSMVKKVGVAAYNTWDEAEKGTWQAGIKVLGLKEGAVEWAYDDHNKDLITAEMKSYLDGLQADIIAGNIQVHDYMSDNTCNF</sequence>
<dbReference type="CDD" id="cd06354">
    <property type="entry name" value="PBP1_PrnA-like"/>
    <property type="match status" value="1"/>
</dbReference>
<dbReference type="PANTHER" id="PTHR34296:SF2">
    <property type="entry name" value="ABC TRANSPORTER GUANOSINE-BINDING PROTEIN NUPN"/>
    <property type="match status" value="1"/>
</dbReference>
<dbReference type="InterPro" id="IPR028082">
    <property type="entry name" value="Peripla_BP_I"/>
</dbReference>
<evidence type="ECO:0000256" key="1">
    <source>
        <dbReference type="ARBA" id="ARBA00004193"/>
    </source>
</evidence>
<keyword evidence="4" id="KW-0732">Signal</keyword>
<dbReference type="InterPro" id="IPR003760">
    <property type="entry name" value="PnrA-like"/>
</dbReference>
<comment type="similarity">
    <text evidence="2">Belongs to the BMP lipoprotein family.</text>
</comment>
<accession>A0A1H5UHA7</accession>
<evidence type="ECO:0000313" key="8">
    <source>
        <dbReference type="EMBL" id="SEF74399.1"/>
    </source>
</evidence>
<comment type="subcellular location">
    <subcellularLocation>
        <location evidence="1">Cell membrane</location>
        <topology evidence="1">Lipid-anchor</topology>
    </subcellularLocation>
</comment>
<evidence type="ECO:0000256" key="3">
    <source>
        <dbReference type="ARBA" id="ARBA00022475"/>
    </source>
</evidence>
<keyword evidence="5" id="KW-0472">Membrane</keyword>
<evidence type="ECO:0000259" key="7">
    <source>
        <dbReference type="Pfam" id="PF02608"/>
    </source>
</evidence>
<dbReference type="GO" id="GO:0005886">
    <property type="term" value="C:plasma membrane"/>
    <property type="evidence" value="ECO:0007669"/>
    <property type="project" value="UniProtKB-SubCell"/>
</dbReference>
<evidence type="ECO:0000256" key="4">
    <source>
        <dbReference type="ARBA" id="ARBA00022729"/>
    </source>
</evidence>
<proteinExistence type="inferred from homology"/>
<keyword evidence="3" id="KW-1003">Cell membrane</keyword>
<dbReference type="AlphaFoldDB" id="A0A1H5UHA7"/>
<dbReference type="Gene3D" id="3.40.50.2300">
    <property type="match status" value="2"/>
</dbReference>
<protein>
    <submittedName>
        <fullName evidence="8">Nucleoside-binding protein</fullName>
    </submittedName>
</protein>
<dbReference type="Pfam" id="PF02608">
    <property type="entry name" value="Bmp"/>
    <property type="match status" value="1"/>
</dbReference>
<dbReference type="InterPro" id="IPR050957">
    <property type="entry name" value="BMP_lipoprotein"/>
</dbReference>
<dbReference type="Proteomes" id="UP000236721">
    <property type="component" value="Unassembled WGS sequence"/>
</dbReference>
<dbReference type="PANTHER" id="PTHR34296">
    <property type="entry name" value="TRANSCRIPTIONAL ACTIVATOR PROTEIN MED"/>
    <property type="match status" value="1"/>
</dbReference>
<name>A0A1H5UHA7_9VIBR</name>
<keyword evidence="6" id="KW-0449">Lipoprotein</keyword>
<evidence type="ECO:0000256" key="2">
    <source>
        <dbReference type="ARBA" id="ARBA00008610"/>
    </source>
</evidence>
<gene>
    <name evidence="8" type="ORF">SAMN04488244_103177</name>
</gene>
<evidence type="ECO:0000256" key="5">
    <source>
        <dbReference type="ARBA" id="ARBA00023136"/>
    </source>
</evidence>
<organism evidence="8 9">
    <name type="scientific">Vibrio hangzhouensis</name>
    <dbReference type="NCBI Taxonomy" id="462991"/>
    <lineage>
        <taxon>Bacteria</taxon>
        <taxon>Pseudomonadati</taxon>
        <taxon>Pseudomonadota</taxon>
        <taxon>Gammaproteobacteria</taxon>
        <taxon>Vibrionales</taxon>
        <taxon>Vibrionaceae</taxon>
        <taxon>Vibrio</taxon>
    </lineage>
</organism>
<evidence type="ECO:0000313" key="9">
    <source>
        <dbReference type="Proteomes" id="UP000236721"/>
    </source>
</evidence>
<evidence type="ECO:0000256" key="6">
    <source>
        <dbReference type="ARBA" id="ARBA00023288"/>
    </source>
</evidence>
<reference evidence="9" key="1">
    <citation type="submission" date="2016-10" db="EMBL/GenBank/DDBJ databases">
        <authorList>
            <person name="Varghese N."/>
            <person name="Submissions S."/>
        </authorList>
    </citation>
    <scope>NUCLEOTIDE SEQUENCE [LARGE SCALE GENOMIC DNA]</scope>
    <source>
        <strain evidence="9">CGMCC 1.7062</strain>
    </source>
</reference>
<keyword evidence="9" id="KW-1185">Reference proteome</keyword>
<feature type="domain" description="ABC transporter substrate-binding protein PnrA-like" evidence="7">
    <location>
        <begin position="51"/>
        <end position="344"/>
    </location>
</feature>
<dbReference type="SUPFAM" id="SSF53822">
    <property type="entry name" value="Periplasmic binding protein-like I"/>
    <property type="match status" value="1"/>
</dbReference>